<feature type="transmembrane region" description="Helical" evidence="13">
    <location>
        <begin position="89"/>
        <end position="117"/>
    </location>
</feature>
<evidence type="ECO:0000256" key="1">
    <source>
        <dbReference type="ARBA" id="ARBA00004141"/>
    </source>
</evidence>
<evidence type="ECO:0000259" key="14">
    <source>
        <dbReference type="Pfam" id="PF01007"/>
    </source>
</evidence>
<dbReference type="Pfam" id="PF01007">
    <property type="entry name" value="IRK"/>
    <property type="match status" value="1"/>
</dbReference>
<dbReference type="PANTHER" id="PTHR11767:SF102">
    <property type="entry name" value="INWARDLY RECTIFYING POTASSIUM CHANNEL 1, ISOFORM F"/>
    <property type="match status" value="1"/>
</dbReference>
<sequence length="506" mass="55936">MASETHTPRSGAQTPYRRMMSGGGSGQRRMFLAEHTDEAQYAQMFKRGGKTSFVTHNGKYNILLKWAFMSRLSVLYWRDRFHNLLVVKWWMLVCILFSLYVIWGTILALLTFLVTAGQVEECLGDVEGYLNYYWFAIETMFAVGYGSPRMPTCHAANWMVTFMAGSGAVLNSIVVGIVFNKFSDATKRRHSVAFSHVLVGGDIDASDAAMAMQTGLPAAGVSGLGGVGQATLIPPSTAPRASSMLPSLSEMDEEDGSPPPSRKSTLEDRKAESPLSPRRTLRPSQSFQVGRKKTLGGTIYPSTGGATGLGRLSVAAAAGASQPGIARMSSGLGAFGQMQGAESPPTQQMRPLEVEEKQHFSLTFRMMNLASSPFIDPSLTIYLLEHDPEDLMIHRFNRFFTNIPLEFLSLPVSVTVDSCDPDSPLYGLTPDELQQHGSAFELVVLLNLTDNLTSRTVEIRKSWKLDNIHWNRNFKNIIRRTGLVDHGAYEIDVDDFHITEEEDSWL</sequence>
<dbReference type="SUPFAM" id="SSF81296">
    <property type="entry name" value="E set domains"/>
    <property type="match status" value="1"/>
</dbReference>
<name>A0A0G4FL81_VITBC</name>
<comment type="subcellular location">
    <subcellularLocation>
        <location evidence="1 11">Membrane</location>
        <topology evidence="1 11">Multi-pass membrane protein</topology>
    </subcellularLocation>
</comment>
<feature type="domain" description="Potassium channel inwardly rectifying transmembrane" evidence="14">
    <location>
        <begin position="54"/>
        <end position="183"/>
    </location>
</feature>
<dbReference type="OMA" id="CHAANWM"/>
<dbReference type="InterPro" id="IPR014756">
    <property type="entry name" value="Ig_E-set"/>
</dbReference>
<dbReference type="InterPro" id="IPR013518">
    <property type="entry name" value="K_chnl_inward-rec_Kir_cyto"/>
</dbReference>
<dbReference type="InParanoid" id="A0A0G4FL81"/>
<dbReference type="Pfam" id="PF17655">
    <property type="entry name" value="IRK_C"/>
    <property type="match status" value="1"/>
</dbReference>
<protein>
    <recommendedName>
        <fullName evidence="18">Inward rectifier potassium channel C-terminal domain-containing protein</fullName>
    </recommendedName>
</protein>
<proteinExistence type="inferred from homology"/>
<comment type="similarity">
    <text evidence="11">Belongs to the inward rectifier-type potassium channel (TC 1.A.2.1) family.</text>
</comment>
<evidence type="ECO:0000313" key="17">
    <source>
        <dbReference type="Proteomes" id="UP000041254"/>
    </source>
</evidence>
<keyword evidence="9 13" id="KW-0472">Membrane</keyword>
<organism evidence="16 17">
    <name type="scientific">Vitrella brassicaformis (strain CCMP3155)</name>
    <dbReference type="NCBI Taxonomy" id="1169540"/>
    <lineage>
        <taxon>Eukaryota</taxon>
        <taxon>Sar</taxon>
        <taxon>Alveolata</taxon>
        <taxon>Colpodellida</taxon>
        <taxon>Vitrellaceae</taxon>
        <taxon>Vitrella</taxon>
    </lineage>
</organism>
<feature type="region of interest" description="Disordered" evidence="12">
    <location>
        <begin position="232"/>
        <end position="295"/>
    </location>
</feature>
<dbReference type="InterPro" id="IPR040445">
    <property type="entry name" value="Kir_TM"/>
</dbReference>
<evidence type="ECO:0000256" key="8">
    <source>
        <dbReference type="ARBA" id="ARBA00023065"/>
    </source>
</evidence>
<dbReference type="InterPro" id="IPR016449">
    <property type="entry name" value="K_chnl_inward-rec_Kir"/>
</dbReference>
<evidence type="ECO:0000256" key="2">
    <source>
        <dbReference type="ARBA" id="ARBA00022448"/>
    </source>
</evidence>
<keyword evidence="6 11" id="KW-0630">Potassium</keyword>
<dbReference type="EMBL" id="CDMY01000457">
    <property type="protein sequence ID" value="CEM14742.1"/>
    <property type="molecule type" value="Genomic_DNA"/>
</dbReference>
<dbReference type="VEuPathDB" id="CryptoDB:Vbra_21469"/>
<dbReference type="Proteomes" id="UP000041254">
    <property type="component" value="Unassembled WGS sequence"/>
</dbReference>
<evidence type="ECO:0000256" key="10">
    <source>
        <dbReference type="ARBA" id="ARBA00023303"/>
    </source>
</evidence>
<evidence type="ECO:0000259" key="15">
    <source>
        <dbReference type="Pfam" id="PF17655"/>
    </source>
</evidence>
<keyword evidence="8 11" id="KW-0406">Ion transport</keyword>
<dbReference type="Gene3D" id="1.10.287.70">
    <property type="match status" value="1"/>
</dbReference>
<dbReference type="SUPFAM" id="SSF81324">
    <property type="entry name" value="Voltage-gated potassium channels"/>
    <property type="match status" value="1"/>
</dbReference>
<dbReference type="AlphaFoldDB" id="A0A0G4FL81"/>
<evidence type="ECO:0000256" key="3">
    <source>
        <dbReference type="ARBA" id="ARBA00022538"/>
    </source>
</evidence>
<feature type="compositionally biased region" description="Polar residues" evidence="12">
    <location>
        <begin position="1"/>
        <end position="13"/>
    </location>
</feature>
<dbReference type="GO" id="GO:0034702">
    <property type="term" value="C:monoatomic ion channel complex"/>
    <property type="evidence" value="ECO:0007669"/>
    <property type="project" value="UniProtKB-KW"/>
</dbReference>
<evidence type="ECO:0000256" key="12">
    <source>
        <dbReference type="SAM" id="MobiDB-lite"/>
    </source>
</evidence>
<evidence type="ECO:0008006" key="18">
    <source>
        <dbReference type="Google" id="ProtNLM"/>
    </source>
</evidence>
<dbReference type="STRING" id="1169540.A0A0G4FL81"/>
<dbReference type="GO" id="GO:0034765">
    <property type="term" value="P:regulation of monoatomic ion transmembrane transport"/>
    <property type="evidence" value="ECO:0007669"/>
    <property type="project" value="TreeGrafter"/>
</dbReference>
<accession>A0A0G4FL81</accession>
<keyword evidence="10 11" id="KW-0407">Ion channel</keyword>
<feature type="transmembrane region" description="Helical" evidence="13">
    <location>
        <begin position="158"/>
        <end position="179"/>
    </location>
</feature>
<evidence type="ECO:0000256" key="5">
    <source>
        <dbReference type="ARBA" id="ARBA00022882"/>
    </source>
</evidence>
<keyword evidence="4 11" id="KW-0812">Transmembrane</keyword>
<keyword evidence="2 11" id="KW-0813">Transport</keyword>
<evidence type="ECO:0000256" key="4">
    <source>
        <dbReference type="ARBA" id="ARBA00022692"/>
    </source>
</evidence>
<reference evidence="16 17" key="1">
    <citation type="submission" date="2014-11" db="EMBL/GenBank/DDBJ databases">
        <authorList>
            <person name="Zhu J."/>
            <person name="Qi W."/>
            <person name="Song R."/>
        </authorList>
    </citation>
    <scope>NUCLEOTIDE SEQUENCE [LARGE SCALE GENOMIC DNA]</scope>
</reference>
<keyword evidence="7 13" id="KW-1133">Transmembrane helix</keyword>
<gene>
    <name evidence="16" type="ORF">Vbra_21469</name>
</gene>
<dbReference type="GO" id="GO:0005242">
    <property type="term" value="F:inward rectifier potassium channel activity"/>
    <property type="evidence" value="ECO:0007669"/>
    <property type="project" value="InterPro"/>
</dbReference>
<dbReference type="PANTHER" id="PTHR11767">
    <property type="entry name" value="INWARD RECTIFIER POTASSIUM CHANNEL"/>
    <property type="match status" value="1"/>
</dbReference>
<dbReference type="InterPro" id="IPR041647">
    <property type="entry name" value="IRK_C"/>
</dbReference>
<keyword evidence="3 11" id="KW-0633">Potassium transport</keyword>
<evidence type="ECO:0000256" key="9">
    <source>
        <dbReference type="ARBA" id="ARBA00023136"/>
    </source>
</evidence>
<keyword evidence="17" id="KW-1185">Reference proteome</keyword>
<dbReference type="GO" id="GO:0005886">
    <property type="term" value="C:plasma membrane"/>
    <property type="evidence" value="ECO:0007669"/>
    <property type="project" value="TreeGrafter"/>
</dbReference>
<dbReference type="GO" id="GO:1990573">
    <property type="term" value="P:potassium ion import across plasma membrane"/>
    <property type="evidence" value="ECO:0007669"/>
    <property type="project" value="TreeGrafter"/>
</dbReference>
<evidence type="ECO:0000256" key="11">
    <source>
        <dbReference type="RuleBase" id="RU003822"/>
    </source>
</evidence>
<evidence type="ECO:0000256" key="13">
    <source>
        <dbReference type="SAM" id="Phobius"/>
    </source>
</evidence>
<evidence type="ECO:0000256" key="6">
    <source>
        <dbReference type="ARBA" id="ARBA00022958"/>
    </source>
</evidence>
<dbReference type="OrthoDB" id="273257at2759"/>
<feature type="domain" description="Inward rectifier potassium channel C-terminal" evidence="15">
    <location>
        <begin position="359"/>
        <end position="501"/>
    </location>
</feature>
<evidence type="ECO:0000256" key="7">
    <source>
        <dbReference type="ARBA" id="ARBA00022989"/>
    </source>
</evidence>
<dbReference type="Gene3D" id="2.60.40.1400">
    <property type="entry name" value="G protein-activated inward rectifier potassium channel 1"/>
    <property type="match status" value="1"/>
</dbReference>
<feature type="region of interest" description="Disordered" evidence="12">
    <location>
        <begin position="1"/>
        <end position="26"/>
    </location>
</feature>
<evidence type="ECO:0000313" key="16">
    <source>
        <dbReference type="EMBL" id="CEM14742.1"/>
    </source>
</evidence>
<keyword evidence="5 11" id="KW-0851">Voltage-gated channel</keyword>